<protein>
    <submittedName>
        <fullName evidence="4">Glycosyltransferase</fullName>
    </submittedName>
</protein>
<gene>
    <name evidence="4" type="ORF">EKD02_09400</name>
</gene>
<comment type="caution">
    <text evidence="4">The sequence shown here is derived from an EMBL/GenBank/DDBJ whole genome shotgun (WGS) entry which is preliminary data.</text>
</comment>
<dbReference type="Pfam" id="PF13579">
    <property type="entry name" value="Glyco_trans_4_4"/>
    <property type="match status" value="1"/>
</dbReference>
<dbReference type="PANTHER" id="PTHR12526:SF510">
    <property type="entry name" value="D-INOSITOL 3-PHOSPHATE GLYCOSYLTRANSFERASE"/>
    <property type="match status" value="1"/>
</dbReference>
<dbReference type="Pfam" id="PF13692">
    <property type="entry name" value="Glyco_trans_1_4"/>
    <property type="match status" value="1"/>
</dbReference>
<dbReference type="EMBL" id="RXYK01000025">
    <property type="protein sequence ID" value="RTY35188.1"/>
    <property type="molecule type" value="Genomic_DNA"/>
</dbReference>
<accession>A0A3S0N971</accession>
<dbReference type="AlphaFoldDB" id="A0A3S0N971"/>
<dbReference type="CDD" id="cd03811">
    <property type="entry name" value="GT4_GT28_WabH-like"/>
    <property type="match status" value="1"/>
</dbReference>
<evidence type="ECO:0000313" key="4">
    <source>
        <dbReference type="EMBL" id="RTY35188.1"/>
    </source>
</evidence>
<evidence type="ECO:0000259" key="3">
    <source>
        <dbReference type="Pfam" id="PF13579"/>
    </source>
</evidence>
<reference evidence="4 5" key="1">
    <citation type="submission" date="2018-12" db="EMBL/GenBank/DDBJ databases">
        <authorList>
            <person name="Lunina O.N."/>
            <person name="Grouzdev D.S."/>
            <person name="Gorlenko V.M."/>
            <person name="Savvichev A.S."/>
        </authorList>
    </citation>
    <scope>NUCLEOTIDE SEQUENCE [LARGE SCALE GENOMIC DNA]</scope>
    <source>
        <strain evidence="4 5">BrKhr-17</strain>
    </source>
</reference>
<sequence length="467" mass="52284">MGFAPGAFGYWPYTASFWFRRAWYRAFLYVVYRPVLFFGTVNRWVSGKTISWVAVCVSSCDGVQRAFFDESECEFLSLYPVFLSPVEQAGSDEGASMRILCVIDSFVSGGAQRQMVELAVGLQSFGHDVEMFVYHPELDFFRGPVDEAGLRVHSVTSGGGFSFPVLSGLARVLREGKHDAMISFLGSSNVYAELAHMAAPRTRLIVSERNSHLADGSAITALLKRVLHVLAGRVVANNHTHAEWLRGYPWLRRKVAIIYNGFALDGPDVLLREKRREGLRLLALGRVVEQKNVLGLIEALKLFHQRNGFVPEVSWAGRREGSTGGSRYQEWVEALLSSNPVIKDRWHWLGERKDVKTLFAEHDALILPSLYEGLPNVVCEAFIAGTPVLASNVCDNPLLVPDGERGLLFDPEKPEDMARAIERFLQLDAGQRHRLAVNGNAYAVAHLSVERMVREYDLLLQDMTDTH</sequence>
<dbReference type="PANTHER" id="PTHR12526">
    <property type="entry name" value="GLYCOSYLTRANSFERASE"/>
    <property type="match status" value="1"/>
</dbReference>
<keyword evidence="1" id="KW-0328">Glycosyltransferase</keyword>
<dbReference type="InterPro" id="IPR028098">
    <property type="entry name" value="Glyco_trans_4-like_N"/>
</dbReference>
<evidence type="ECO:0000256" key="2">
    <source>
        <dbReference type="ARBA" id="ARBA00022679"/>
    </source>
</evidence>
<dbReference type="SUPFAM" id="SSF53756">
    <property type="entry name" value="UDP-Glycosyltransferase/glycogen phosphorylase"/>
    <property type="match status" value="1"/>
</dbReference>
<keyword evidence="2 4" id="KW-0808">Transferase</keyword>
<evidence type="ECO:0000313" key="5">
    <source>
        <dbReference type="Proteomes" id="UP000279908"/>
    </source>
</evidence>
<dbReference type="GO" id="GO:0016757">
    <property type="term" value="F:glycosyltransferase activity"/>
    <property type="evidence" value="ECO:0007669"/>
    <property type="project" value="UniProtKB-KW"/>
</dbReference>
<evidence type="ECO:0000256" key="1">
    <source>
        <dbReference type="ARBA" id="ARBA00022676"/>
    </source>
</evidence>
<organism evidence="4 5">
    <name type="scientific">Chlorobium phaeovibrioides</name>
    <dbReference type="NCBI Taxonomy" id="1094"/>
    <lineage>
        <taxon>Bacteria</taxon>
        <taxon>Pseudomonadati</taxon>
        <taxon>Chlorobiota</taxon>
        <taxon>Chlorobiia</taxon>
        <taxon>Chlorobiales</taxon>
        <taxon>Chlorobiaceae</taxon>
        <taxon>Chlorobium/Pelodictyon group</taxon>
        <taxon>Chlorobium</taxon>
    </lineage>
</organism>
<feature type="domain" description="Glycosyltransferase subfamily 4-like N-terminal" evidence="3">
    <location>
        <begin position="109"/>
        <end position="261"/>
    </location>
</feature>
<proteinExistence type="predicted"/>
<dbReference type="Gene3D" id="3.40.50.2000">
    <property type="entry name" value="Glycogen Phosphorylase B"/>
    <property type="match status" value="2"/>
</dbReference>
<dbReference type="Proteomes" id="UP000279908">
    <property type="component" value="Unassembled WGS sequence"/>
</dbReference>
<name>A0A3S0N971_CHLPH</name>